<sequence length="235" mass="25664">MDKKKSLIIGGVLVILAMGATQFLFPRSAISPSPSASQFLLQEEERAASSSPETVAAEPTDNPSLPATHPLSLMKGDQVASWDFKGAYADRPDLIKKAEGEVTRLSGLIGSGAYSDMTLYVGIANQYGLLGAGSLEYEYLGRAIRADVNITSGLPWHNLGVLMERLGALETARVAYEKSTLIQPEMKFYHFAYLEFLTARMKDDTTDIEKEYAAAIQNLGQDSDILSLYAEWKNS</sequence>
<reference evidence="2 3" key="1">
    <citation type="journal article" date="2016" name="Nat. Commun.">
        <title>Thousands of microbial genomes shed light on interconnected biogeochemical processes in an aquifer system.</title>
        <authorList>
            <person name="Anantharaman K."/>
            <person name="Brown C.T."/>
            <person name="Hug L.A."/>
            <person name="Sharon I."/>
            <person name="Castelle C.J."/>
            <person name="Probst A.J."/>
            <person name="Thomas B.C."/>
            <person name="Singh A."/>
            <person name="Wilkins M.J."/>
            <person name="Karaoz U."/>
            <person name="Brodie E.L."/>
            <person name="Williams K.H."/>
            <person name="Hubbard S.S."/>
            <person name="Banfield J.F."/>
        </authorList>
    </citation>
    <scope>NUCLEOTIDE SEQUENCE [LARGE SCALE GENOMIC DNA]</scope>
</reference>
<gene>
    <name evidence="2" type="ORF">A3C94_01330</name>
</gene>
<dbReference type="STRING" id="1798496.A3C94_01330"/>
<evidence type="ECO:0000256" key="1">
    <source>
        <dbReference type="SAM" id="MobiDB-lite"/>
    </source>
</evidence>
<comment type="caution">
    <text evidence="2">The sequence shown here is derived from an EMBL/GenBank/DDBJ whole genome shotgun (WGS) entry which is preliminary data.</text>
</comment>
<protein>
    <recommendedName>
        <fullName evidence="4">Tetratricopeptide repeat protein</fullName>
    </recommendedName>
</protein>
<evidence type="ECO:0000313" key="3">
    <source>
        <dbReference type="Proteomes" id="UP000177232"/>
    </source>
</evidence>
<dbReference type="Proteomes" id="UP000177232">
    <property type="component" value="Unassembled WGS sequence"/>
</dbReference>
<dbReference type="EMBL" id="MFLJ01000034">
    <property type="protein sequence ID" value="OGG64100.1"/>
    <property type="molecule type" value="Genomic_DNA"/>
</dbReference>
<evidence type="ECO:0000313" key="2">
    <source>
        <dbReference type="EMBL" id="OGG64100.1"/>
    </source>
</evidence>
<feature type="region of interest" description="Disordered" evidence="1">
    <location>
        <begin position="42"/>
        <end position="69"/>
    </location>
</feature>
<evidence type="ECO:0008006" key="4">
    <source>
        <dbReference type="Google" id="ProtNLM"/>
    </source>
</evidence>
<organism evidence="2 3">
    <name type="scientific">Candidatus Kaiserbacteria bacterium RIFCSPHIGHO2_02_FULL_55_17</name>
    <dbReference type="NCBI Taxonomy" id="1798496"/>
    <lineage>
        <taxon>Bacteria</taxon>
        <taxon>Candidatus Kaiseribacteriota</taxon>
    </lineage>
</organism>
<proteinExistence type="predicted"/>
<dbReference type="AlphaFoldDB" id="A0A1F6DS43"/>
<name>A0A1F6DS43_9BACT</name>
<accession>A0A1F6DS43</accession>